<dbReference type="InParanoid" id="S8EPG2"/>
<name>S8EPG2_FOMSC</name>
<dbReference type="OrthoDB" id="2753955at2759"/>
<gene>
    <name evidence="2" type="ORF">FOMPIDRAFT_1045591</name>
</gene>
<keyword evidence="3" id="KW-1185">Reference proteome</keyword>
<dbReference type="Proteomes" id="UP000015241">
    <property type="component" value="Unassembled WGS sequence"/>
</dbReference>
<dbReference type="HOGENOM" id="CLU_1525186_0_0_1"/>
<accession>S8EPG2</accession>
<dbReference type="AlphaFoldDB" id="S8EPG2"/>
<protein>
    <submittedName>
        <fullName evidence="2">Uncharacterized protein</fullName>
    </submittedName>
</protein>
<sequence length="160" mass="18145">MARTIAIRPGANVPVQEPPELDPRKRFRELMIEQLRKVSGKPVKVMHYTAGLYLKKIVGEAQVELVGWPVDVPFGNLSHLKGGAAVVKQLLHELKSMRLYFRRLLPEEAKAIHQSHTTPGKCTPRPPRHPRADESQHHLRRVHNARYPRTGAKTPAIVED</sequence>
<evidence type="ECO:0000256" key="1">
    <source>
        <dbReference type="SAM" id="MobiDB-lite"/>
    </source>
</evidence>
<proteinExistence type="predicted"/>
<dbReference type="EMBL" id="KE504125">
    <property type="protein sequence ID" value="EPT04919.1"/>
    <property type="molecule type" value="Genomic_DNA"/>
</dbReference>
<feature type="region of interest" description="Disordered" evidence="1">
    <location>
        <begin position="111"/>
        <end position="160"/>
    </location>
</feature>
<evidence type="ECO:0000313" key="2">
    <source>
        <dbReference type="EMBL" id="EPT04919.1"/>
    </source>
</evidence>
<reference evidence="2 3" key="1">
    <citation type="journal article" date="2012" name="Science">
        <title>The Paleozoic origin of enzymatic lignin decomposition reconstructed from 31 fungal genomes.</title>
        <authorList>
            <person name="Floudas D."/>
            <person name="Binder M."/>
            <person name="Riley R."/>
            <person name="Barry K."/>
            <person name="Blanchette R.A."/>
            <person name="Henrissat B."/>
            <person name="Martinez A.T."/>
            <person name="Otillar R."/>
            <person name="Spatafora J.W."/>
            <person name="Yadav J.S."/>
            <person name="Aerts A."/>
            <person name="Benoit I."/>
            <person name="Boyd A."/>
            <person name="Carlson A."/>
            <person name="Copeland A."/>
            <person name="Coutinho P.M."/>
            <person name="de Vries R.P."/>
            <person name="Ferreira P."/>
            <person name="Findley K."/>
            <person name="Foster B."/>
            <person name="Gaskell J."/>
            <person name="Glotzer D."/>
            <person name="Gorecki P."/>
            <person name="Heitman J."/>
            <person name="Hesse C."/>
            <person name="Hori C."/>
            <person name="Igarashi K."/>
            <person name="Jurgens J.A."/>
            <person name="Kallen N."/>
            <person name="Kersten P."/>
            <person name="Kohler A."/>
            <person name="Kuees U."/>
            <person name="Kumar T.K.A."/>
            <person name="Kuo A."/>
            <person name="LaButti K."/>
            <person name="Larrondo L.F."/>
            <person name="Lindquist E."/>
            <person name="Ling A."/>
            <person name="Lombard V."/>
            <person name="Lucas S."/>
            <person name="Lundell T."/>
            <person name="Martin R."/>
            <person name="McLaughlin D.J."/>
            <person name="Morgenstern I."/>
            <person name="Morin E."/>
            <person name="Murat C."/>
            <person name="Nagy L.G."/>
            <person name="Nolan M."/>
            <person name="Ohm R.A."/>
            <person name="Patyshakuliyeva A."/>
            <person name="Rokas A."/>
            <person name="Ruiz-Duenas F.J."/>
            <person name="Sabat G."/>
            <person name="Salamov A."/>
            <person name="Samejima M."/>
            <person name="Schmutz J."/>
            <person name="Slot J.C."/>
            <person name="St John F."/>
            <person name="Stenlid J."/>
            <person name="Sun H."/>
            <person name="Sun S."/>
            <person name="Syed K."/>
            <person name="Tsang A."/>
            <person name="Wiebenga A."/>
            <person name="Young D."/>
            <person name="Pisabarro A."/>
            <person name="Eastwood D.C."/>
            <person name="Martin F."/>
            <person name="Cullen D."/>
            <person name="Grigoriev I.V."/>
            <person name="Hibbett D.S."/>
        </authorList>
    </citation>
    <scope>NUCLEOTIDE SEQUENCE</scope>
    <source>
        <strain evidence="3">FP-58527</strain>
    </source>
</reference>
<organism evidence="2 3">
    <name type="scientific">Fomitopsis schrenkii</name>
    <name type="common">Brown rot fungus</name>
    <dbReference type="NCBI Taxonomy" id="2126942"/>
    <lineage>
        <taxon>Eukaryota</taxon>
        <taxon>Fungi</taxon>
        <taxon>Dikarya</taxon>
        <taxon>Basidiomycota</taxon>
        <taxon>Agaricomycotina</taxon>
        <taxon>Agaricomycetes</taxon>
        <taxon>Polyporales</taxon>
        <taxon>Fomitopsis</taxon>
    </lineage>
</organism>
<dbReference type="STRING" id="743788.S8EPG2"/>
<evidence type="ECO:0000313" key="3">
    <source>
        <dbReference type="Proteomes" id="UP000015241"/>
    </source>
</evidence>